<dbReference type="AlphaFoldDB" id="A0A286GEW2"/>
<evidence type="ECO:0000313" key="5">
    <source>
        <dbReference type="EMBL" id="SOD94061.1"/>
    </source>
</evidence>
<dbReference type="Pfam" id="PF01814">
    <property type="entry name" value="Hemerythrin"/>
    <property type="match status" value="1"/>
</dbReference>
<keyword evidence="6" id="KW-1185">Reference proteome</keyword>
<dbReference type="GO" id="GO:0046872">
    <property type="term" value="F:metal ion binding"/>
    <property type="evidence" value="ECO:0007669"/>
    <property type="project" value="UniProtKB-KW"/>
</dbReference>
<dbReference type="CDD" id="cd12107">
    <property type="entry name" value="Hemerythrin"/>
    <property type="match status" value="1"/>
</dbReference>
<dbReference type="InterPro" id="IPR012312">
    <property type="entry name" value="Hemerythrin-like"/>
</dbReference>
<keyword evidence="2" id="KW-0479">Metal-binding</keyword>
<reference evidence="5 6" key="1">
    <citation type="submission" date="2017-09" db="EMBL/GenBank/DDBJ databases">
        <authorList>
            <person name="Ehlers B."/>
            <person name="Leendertz F.H."/>
        </authorList>
    </citation>
    <scope>NUCLEOTIDE SEQUENCE [LARGE SCALE GENOMIC DNA]</scope>
    <source>
        <strain evidence="5 6">USBA 140</strain>
    </source>
</reference>
<protein>
    <submittedName>
        <fullName evidence="5">Hemerythrin-like metal-binding domain protein</fullName>
    </submittedName>
</protein>
<dbReference type="OrthoDB" id="7361253at2"/>
<sequence>MFVEWRPEYASGNGDIDAMHRLIVDRLACVGRAVQEGRGAASAFRDLRGAVLDHFDAEDRLLELMGAAASAGHRREHGHLARLLADGQALCEDHGRAAAVPTFVDVVGRWLIHEITANDRHLVTFLAARDRARQQADF</sequence>
<feature type="domain" description="Hemerythrin-like" evidence="4">
    <location>
        <begin position="15"/>
        <end position="124"/>
    </location>
</feature>
<evidence type="ECO:0000259" key="4">
    <source>
        <dbReference type="Pfam" id="PF01814"/>
    </source>
</evidence>
<comment type="similarity">
    <text evidence="1">Belongs to the hemerythrin family.</text>
</comment>
<dbReference type="InterPro" id="IPR012827">
    <property type="entry name" value="Hemerythrin_metal-bd"/>
</dbReference>
<dbReference type="Proteomes" id="UP000219621">
    <property type="component" value="Unassembled WGS sequence"/>
</dbReference>
<dbReference type="NCBIfam" id="TIGR02481">
    <property type="entry name" value="hemeryth_dom"/>
    <property type="match status" value="1"/>
</dbReference>
<evidence type="ECO:0000256" key="2">
    <source>
        <dbReference type="ARBA" id="ARBA00022723"/>
    </source>
</evidence>
<evidence type="ECO:0000256" key="3">
    <source>
        <dbReference type="ARBA" id="ARBA00023004"/>
    </source>
</evidence>
<keyword evidence="3" id="KW-0408">Iron</keyword>
<name>A0A286GEW2_9PROT</name>
<organism evidence="5 6">
    <name type="scientific">Caenispirillum bisanense</name>
    <dbReference type="NCBI Taxonomy" id="414052"/>
    <lineage>
        <taxon>Bacteria</taxon>
        <taxon>Pseudomonadati</taxon>
        <taxon>Pseudomonadota</taxon>
        <taxon>Alphaproteobacteria</taxon>
        <taxon>Rhodospirillales</taxon>
        <taxon>Novispirillaceae</taxon>
        <taxon>Caenispirillum</taxon>
    </lineage>
</organism>
<evidence type="ECO:0000256" key="1">
    <source>
        <dbReference type="ARBA" id="ARBA00010587"/>
    </source>
</evidence>
<dbReference type="InterPro" id="IPR035938">
    <property type="entry name" value="Hemerythrin-like_sf"/>
</dbReference>
<proteinExistence type="inferred from homology"/>
<evidence type="ECO:0000313" key="6">
    <source>
        <dbReference type="Proteomes" id="UP000219621"/>
    </source>
</evidence>
<dbReference type="SUPFAM" id="SSF47188">
    <property type="entry name" value="Hemerythrin-like"/>
    <property type="match status" value="1"/>
</dbReference>
<dbReference type="EMBL" id="OCNJ01000003">
    <property type="protein sequence ID" value="SOD94061.1"/>
    <property type="molecule type" value="Genomic_DNA"/>
</dbReference>
<accession>A0A286GEW2</accession>
<dbReference type="Gene3D" id="1.20.120.50">
    <property type="entry name" value="Hemerythrin-like"/>
    <property type="match status" value="1"/>
</dbReference>
<dbReference type="RefSeq" id="WP_097278744.1">
    <property type="nucleotide sequence ID" value="NZ_OCNJ01000003.1"/>
</dbReference>
<gene>
    <name evidence="5" type="ORF">SAMN05421508_103336</name>
</gene>